<evidence type="ECO:0000313" key="3">
    <source>
        <dbReference type="EMBL" id="SDL07856.1"/>
    </source>
</evidence>
<keyword evidence="1" id="KW-0812">Transmembrane</keyword>
<sequence length="256" mass="28726">MNYSKHPPPTRLGDILAGLIVLMVGLVLLLDQTGTDLPDWITSWPMIPLTLGLVIGAKTLFKGPPVWMLFTGFGLVYLINWMHPEVQIVKFVWPAVVIAFALWMILGRRRVWRNESEGEHWKHWDKTFREQYEDAGAHRNKQDQLEAISVFGACEMNILSKSWKGGEVVTLFGGAEINLSQADIQGHVYLEVVQIFGGTKLIIPSHWQVISSEMISVFAGIEDKRMLQKPAGLQQEKVLVLSGTAVFAGIELLSYS</sequence>
<dbReference type="Pfam" id="PF22570">
    <property type="entry name" value="LiaF-TM"/>
    <property type="match status" value="1"/>
</dbReference>
<evidence type="ECO:0000313" key="4">
    <source>
        <dbReference type="Proteomes" id="UP000198510"/>
    </source>
</evidence>
<keyword evidence="1" id="KW-0472">Membrane</keyword>
<dbReference type="AlphaFoldDB" id="A0A1G9H4F5"/>
<proteinExistence type="predicted"/>
<feature type="domain" description="LiaF transmembrane" evidence="2">
    <location>
        <begin position="17"/>
        <end position="110"/>
    </location>
</feature>
<dbReference type="STRING" id="1075417.SAMN05421823_104316"/>
<gene>
    <name evidence="3" type="ORF">SAMN05421823_104316</name>
</gene>
<feature type="transmembrane region" description="Helical" evidence="1">
    <location>
        <begin position="66"/>
        <end position="82"/>
    </location>
</feature>
<organism evidence="3 4">
    <name type="scientific">Catalinimonas alkaloidigena</name>
    <dbReference type="NCBI Taxonomy" id="1075417"/>
    <lineage>
        <taxon>Bacteria</taxon>
        <taxon>Pseudomonadati</taxon>
        <taxon>Bacteroidota</taxon>
        <taxon>Cytophagia</taxon>
        <taxon>Cytophagales</taxon>
        <taxon>Catalimonadaceae</taxon>
        <taxon>Catalinimonas</taxon>
    </lineage>
</organism>
<reference evidence="3 4" key="1">
    <citation type="submission" date="2016-10" db="EMBL/GenBank/DDBJ databases">
        <authorList>
            <person name="de Groot N.N."/>
        </authorList>
    </citation>
    <scope>NUCLEOTIDE SEQUENCE [LARGE SCALE GENOMIC DNA]</scope>
    <source>
        <strain evidence="3 4">DSM 25186</strain>
    </source>
</reference>
<feature type="transmembrane region" description="Helical" evidence="1">
    <location>
        <begin position="42"/>
        <end position="61"/>
    </location>
</feature>
<protein>
    <recommendedName>
        <fullName evidence="2">LiaF transmembrane domain-containing protein</fullName>
    </recommendedName>
</protein>
<keyword evidence="1" id="KW-1133">Transmembrane helix</keyword>
<evidence type="ECO:0000259" key="2">
    <source>
        <dbReference type="Pfam" id="PF22570"/>
    </source>
</evidence>
<dbReference type="OrthoDB" id="129627at2"/>
<dbReference type="EMBL" id="FNFO01000004">
    <property type="protein sequence ID" value="SDL07856.1"/>
    <property type="molecule type" value="Genomic_DNA"/>
</dbReference>
<dbReference type="InterPro" id="IPR054331">
    <property type="entry name" value="LiaF_TM"/>
</dbReference>
<accession>A0A1G9H4F5</accession>
<keyword evidence="4" id="KW-1185">Reference proteome</keyword>
<dbReference type="RefSeq" id="WP_089682320.1">
    <property type="nucleotide sequence ID" value="NZ_FNFO01000004.1"/>
</dbReference>
<evidence type="ECO:0000256" key="1">
    <source>
        <dbReference type="SAM" id="Phobius"/>
    </source>
</evidence>
<feature type="transmembrane region" description="Helical" evidence="1">
    <location>
        <begin position="88"/>
        <end position="106"/>
    </location>
</feature>
<dbReference type="Proteomes" id="UP000198510">
    <property type="component" value="Unassembled WGS sequence"/>
</dbReference>
<feature type="transmembrane region" description="Helical" evidence="1">
    <location>
        <begin position="12"/>
        <end position="30"/>
    </location>
</feature>
<name>A0A1G9H4F5_9BACT</name>